<feature type="signal peptide" evidence="1">
    <location>
        <begin position="1"/>
        <end position="24"/>
    </location>
</feature>
<keyword evidence="1" id="KW-0732">Signal</keyword>
<name>A0ABP9QWF6_9PSEU</name>
<dbReference type="Gene3D" id="3.40.190.10">
    <property type="entry name" value="Periplasmic binding protein-like II"/>
    <property type="match status" value="1"/>
</dbReference>
<sequence length="382" mass="40298">MRRTRLVVVLVGLVLAGCSGPGPSAGSSSGLPPAPEGQRLAGVCPETVVVQQNWEPEAEYAGVYALVGPGYTVDADRKRVSGPLVVGGRDTGVRIEIRAGGAAIGFGAISAQMYLDRSITLGMIGTDGAIKSSAGQPVTAVISQMAKSPQIIMWDPASHPDWRTIADIGRSDATVVVQKDALYAQLLVERGLLRADQIDQGHTGSAVRFVADPTIAEQGYATAEPYVFQHEVPSWGKPVRYQLLSDVGFSIYPDALSVRTGDLPALAPCLRRLVPVLQRAQVDYMAAPGPVNRLIADLVTRYADGWSYSIGVADYATRVMREQGIVANDASGPLGGMDPSRVQATIDTFAPVVARSGGRPKPGLTAADIATNQFLDPSIRLP</sequence>
<evidence type="ECO:0000313" key="3">
    <source>
        <dbReference type="Proteomes" id="UP001428817"/>
    </source>
</evidence>
<feature type="chain" id="PRO_5047320086" evidence="1">
    <location>
        <begin position="25"/>
        <end position="382"/>
    </location>
</feature>
<dbReference type="RefSeq" id="WP_185065430.1">
    <property type="nucleotide sequence ID" value="NZ_BAABJP010000039.1"/>
</dbReference>
<dbReference type="PROSITE" id="PS51257">
    <property type="entry name" value="PROKAR_LIPOPROTEIN"/>
    <property type="match status" value="1"/>
</dbReference>
<organism evidence="2 3">
    <name type="scientific">Pseudonocardia eucalypti</name>
    <dbReference type="NCBI Taxonomy" id="648755"/>
    <lineage>
        <taxon>Bacteria</taxon>
        <taxon>Bacillati</taxon>
        <taxon>Actinomycetota</taxon>
        <taxon>Actinomycetes</taxon>
        <taxon>Pseudonocardiales</taxon>
        <taxon>Pseudonocardiaceae</taxon>
        <taxon>Pseudonocardia</taxon>
    </lineage>
</organism>
<dbReference type="EMBL" id="BAABJP010000039">
    <property type="protein sequence ID" value="GAA5168480.1"/>
    <property type="molecule type" value="Genomic_DNA"/>
</dbReference>
<proteinExistence type="predicted"/>
<reference evidence="3" key="1">
    <citation type="journal article" date="2019" name="Int. J. Syst. Evol. Microbiol.">
        <title>The Global Catalogue of Microorganisms (GCM) 10K type strain sequencing project: providing services to taxonomists for standard genome sequencing and annotation.</title>
        <authorList>
            <consortium name="The Broad Institute Genomics Platform"/>
            <consortium name="The Broad Institute Genome Sequencing Center for Infectious Disease"/>
            <person name="Wu L."/>
            <person name="Ma J."/>
        </authorList>
    </citation>
    <scope>NUCLEOTIDE SEQUENCE [LARGE SCALE GENOMIC DNA]</scope>
    <source>
        <strain evidence="3">JCM 18303</strain>
    </source>
</reference>
<accession>A0ABP9QWF6</accession>
<evidence type="ECO:0000313" key="2">
    <source>
        <dbReference type="EMBL" id="GAA5168480.1"/>
    </source>
</evidence>
<protein>
    <submittedName>
        <fullName evidence="2">Nitrate ABC transporter substrate-binding protein</fullName>
    </submittedName>
</protein>
<dbReference type="Proteomes" id="UP001428817">
    <property type="component" value="Unassembled WGS sequence"/>
</dbReference>
<gene>
    <name evidence="2" type="ORF">GCM10023321_62600</name>
</gene>
<keyword evidence="3" id="KW-1185">Reference proteome</keyword>
<comment type="caution">
    <text evidence="2">The sequence shown here is derived from an EMBL/GenBank/DDBJ whole genome shotgun (WGS) entry which is preliminary data.</text>
</comment>
<evidence type="ECO:0000256" key="1">
    <source>
        <dbReference type="SAM" id="SignalP"/>
    </source>
</evidence>